<dbReference type="RefSeq" id="XP_009164809.1">
    <property type="nucleotide sequence ID" value="XM_009166545.1"/>
</dbReference>
<dbReference type="GeneID" id="20316519"/>
<sequence>MVMNDTLTMCTRLGTKRLQTNCQARRTDQLPPDQPTSLHARPRLCLRPTQLLDAPENRLKTLKQVLSMTCIQDGDVLRAPLQPDHDEHI</sequence>
<evidence type="ECO:0000313" key="2">
    <source>
        <dbReference type="Proteomes" id="UP000054324"/>
    </source>
</evidence>
<protein>
    <submittedName>
        <fullName evidence="1">Uncharacterized protein</fullName>
    </submittedName>
</protein>
<gene>
    <name evidence="1" type="ORF">T265_02331</name>
</gene>
<reference evidence="1 2" key="1">
    <citation type="submission" date="2013-11" db="EMBL/GenBank/DDBJ databases">
        <title>Opisthorchis viverrini - life in the bile duct.</title>
        <authorList>
            <person name="Young N.D."/>
            <person name="Nagarajan N."/>
            <person name="Lin S.J."/>
            <person name="Korhonen P.K."/>
            <person name="Jex A.R."/>
            <person name="Hall R.S."/>
            <person name="Safavi-Hemami H."/>
            <person name="Kaewkong W."/>
            <person name="Bertrand D."/>
            <person name="Gao S."/>
            <person name="Seet Q."/>
            <person name="Wongkham S."/>
            <person name="Teh B.T."/>
            <person name="Wongkham C."/>
            <person name="Intapan P.M."/>
            <person name="Maleewong W."/>
            <person name="Yang X."/>
            <person name="Hu M."/>
            <person name="Wang Z."/>
            <person name="Hofmann A."/>
            <person name="Sternberg P.W."/>
            <person name="Tan P."/>
            <person name="Wang J."/>
            <person name="Gasser R.B."/>
        </authorList>
    </citation>
    <scope>NUCLEOTIDE SEQUENCE [LARGE SCALE GENOMIC DNA]</scope>
</reference>
<organism evidence="1 2">
    <name type="scientific">Opisthorchis viverrini</name>
    <name type="common">Southeast Asian liver fluke</name>
    <dbReference type="NCBI Taxonomy" id="6198"/>
    <lineage>
        <taxon>Eukaryota</taxon>
        <taxon>Metazoa</taxon>
        <taxon>Spiralia</taxon>
        <taxon>Lophotrochozoa</taxon>
        <taxon>Platyhelminthes</taxon>
        <taxon>Trematoda</taxon>
        <taxon>Digenea</taxon>
        <taxon>Opisthorchiida</taxon>
        <taxon>Opisthorchiata</taxon>
        <taxon>Opisthorchiidae</taxon>
        <taxon>Opisthorchis</taxon>
    </lineage>
</organism>
<name>A0A074ZWA8_OPIVI</name>
<dbReference type="CTD" id="20316519"/>
<dbReference type="EMBL" id="KL596646">
    <property type="protein sequence ID" value="KER31421.1"/>
    <property type="molecule type" value="Genomic_DNA"/>
</dbReference>
<dbReference type="AlphaFoldDB" id="A0A074ZWA8"/>
<evidence type="ECO:0000313" key="1">
    <source>
        <dbReference type="EMBL" id="KER31421.1"/>
    </source>
</evidence>
<accession>A0A074ZWA8</accession>
<proteinExistence type="predicted"/>
<dbReference type="Proteomes" id="UP000054324">
    <property type="component" value="Unassembled WGS sequence"/>
</dbReference>
<dbReference type="KEGG" id="ovi:T265_02331"/>
<keyword evidence="2" id="KW-1185">Reference proteome</keyword>